<dbReference type="Gene3D" id="1.25.40.10">
    <property type="entry name" value="Tetratricopeptide repeat domain"/>
    <property type="match status" value="1"/>
</dbReference>
<evidence type="ECO:0000259" key="1">
    <source>
        <dbReference type="Pfam" id="PF25000"/>
    </source>
</evidence>
<reference evidence="2 3" key="1">
    <citation type="submission" date="2019-06" db="EMBL/GenBank/DDBJ databases">
        <authorList>
            <person name="Palmer J.M."/>
        </authorList>
    </citation>
    <scope>NUCLEOTIDE SEQUENCE [LARGE SCALE GENOMIC DNA]</scope>
    <source>
        <strain evidence="2 3">TWF703</strain>
    </source>
</reference>
<dbReference type="InterPro" id="IPR056681">
    <property type="entry name" value="DUF7779"/>
</dbReference>
<protein>
    <recommendedName>
        <fullName evidence="1">DUF7779 domain-containing protein</fullName>
    </recommendedName>
</protein>
<accession>A0A7C8K124</accession>
<dbReference type="InterPro" id="IPR027417">
    <property type="entry name" value="P-loop_NTPase"/>
</dbReference>
<evidence type="ECO:0000313" key="2">
    <source>
        <dbReference type="EMBL" id="KAF3144134.1"/>
    </source>
</evidence>
<comment type="caution">
    <text evidence="2">The sequence shown here is derived from an EMBL/GenBank/DDBJ whole genome shotgun (WGS) entry which is preliminary data.</text>
</comment>
<dbReference type="SUPFAM" id="SSF48452">
    <property type="entry name" value="TPR-like"/>
    <property type="match status" value="1"/>
</dbReference>
<dbReference type="AlphaFoldDB" id="A0A7C8K124"/>
<dbReference type="Proteomes" id="UP000480548">
    <property type="component" value="Unassembled WGS sequence"/>
</dbReference>
<dbReference type="PANTHER" id="PTHR35205:SF1">
    <property type="entry name" value="ZU5 DOMAIN-CONTAINING PROTEIN"/>
    <property type="match status" value="1"/>
</dbReference>
<dbReference type="SUPFAM" id="SSF52540">
    <property type="entry name" value="P-loop containing nucleoside triphosphate hydrolases"/>
    <property type="match status" value="1"/>
</dbReference>
<feature type="domain" description="DUF7779" evidence="1">
    <location>
        <begin position="623"/>
        <end position="714"/>
    </location>
</feature>
<evidence type="ECO:0000313" key="3">
    <source>
        <dbReference type="Proteomes" id="UP000480548"/>
    </source>
</evidence>
<dbReference type="PANTHER" id="PTHR35205">
    <property type="entry name" value="NB-ARC AND TPR DOMAIN PROTEIN"/>
    <property type="match status" value="1"/>
</dbReference>
<proteinExistence type="predicted"/>
<dbReference type="Pfam" id="PF13424">
    <property type="entry name" value="TPR_12"/>
    <property type="match status" value="1"/>
</dbReference>
<dbReference type="Gene3D" id="3.40.50.300">
    <property type="entry name" value="P-loop containing nucleotide triphosphate hydrolases"/>
    <property type="match status" value="1"/>
</dbReference>
<dbReference type="InterPro" id="IPR011990">
    <property type="entry name" value="TPR-like_helical_dom_sf"/>
</dbReference>
<dbReference type="Pfam" id="PF25000">
    <property type="entry name" value="DUF7779"/>
    <property type="match status" value="1"/>
</dbReference>
<dbReference type="EMBL" id="WIQZ01000007">
    <property type="protein sequence ID" value="KAF3144134.1"/>
    <property type="molecule type" value="Genomic_DNA"/>
</dbReference>
<sequence length="1106" mass="124415">MSGENPLKCFGDETLYYEGCDCDPRRASINIIAINGFTSSEDDREPWLAVDQDFWLQTRLLKDSPNARLLVVNNRLSDGASWKALLQRENSLKNTVLTFQKESQAPVIIFCHGLGGFLVLKMVSGLNKSNPRESHLLLSIKSIILFGTPCRYGNSRELRKTLRLCATVELGIKDKRNTPKFDQETEKDIKSILENTANLSVEFVGVSENRQTSYGPRWFKRSALLVRDTTSTPAGKTFIAHDSDHGNISRVASNSDTYNELQKHVAKWSVPLADLPPLPITGTTVASTQIATAGRRPSIATVRSNSTNASLSEISPTSSLVPPTLITLQRASPKPSNPGYDLENNRLTRQTSFSLALPCHVIQPPKNSYFVGRGDILEELDANLISKPFKSGSDWNTRAFAIWGPPGMGKSQTALHFAYTHEKEFPSILFTVADTETKLLSDLAAYSQTIGLTTEDQSKNLPGQVKRLLEWYETTDVPWLLIFDNAKSVKLITGYWPNSKVGAIIITSRSPQFASNTVAGAGKELKSLHDEEAIQLLQKQLANQPIINFDRNEALRIARLMENLPLGIQASVGLINGAQCSLRDFNRQWTSPRNVIMDSTQDHTTTRFAKYPQALGEAWLDALGALRPESKAMIDVMALLDPDNIQEEIFEERVSLGSPSTMPFLGNKTKCLGDLKSQGLLSYGDQSQSFRDRKPCINIHRVLQHCIKLQMSENIIHGNRQTALGNASALISSLISSLWETDWIKIRKEYKDFFPHTETIRRFFHDIKDVPSMKVPISFLEMLRKAAGLCYKRNFLNLGLTILRTAEDIIELYTKQSSLKIEGTEEAILNEIIEIRYQHACISTETAEFEESLEHFELAKKSYAKFKELGYVKKNSTRYMTIVGGIANSLNGLHRNEEAEVFYLDCIELTPPGDWQPYDINICRCLWDTGIPEKLNEGADRLNTWIATRAAAFGPDDQKDYLSGHAKYILGNIRISQGKYDEAFELHMSTVKNFKAVLGDDHHKTGDAYHKAGWHFDRIENYEEAKKYLKNALKVYQLGSDATYRSGEIARTTFKLSLVLAKMGRTQQAEDERKTAEVFRQKSMGKKYFPSDEESAYDHLVSLWAR</sequence>
<gene>
    <name evidence="2" type="ORF">TWF703_009429</name>
</gene>
<name>A0A7C8K124_ORBOL</name>
<organism evidence="2 3">
    <name type="scientific">Orbilia oligospora</name>
    <name type="common">Nematode-trapping fungus</name>
    <name type="synonym">Arthrobotrys oligospora</name>
    <dbReference type="NCBI Taxonomy" id="2813651"/>
    <lineage>
        <taxon>Eukaryota</taxon>
        <taxon>Fungi</taxon>
        <taxon>Dikarya</taxon>
        <taxon>Ascomycota</taxon>
        <taxon>Pezizomycotina</taxon>
        <taxon>Orbiliomycetes</taxon>
        <taxon>Orbiliales</taxon>
        <taxon>Orbiliaceae</taxon>
        <taxon>Orbilia</taxon>
    </lineage>
</organism>